<dbReference type="PANTHER" id="PTHR39600">
    <property type="entry name" value="PEPTIDASE INHIBITOR I78 FAMILY PROTEIN"/>
    <property type="match status" value="1"/>
</dbReference>
<dbReference type="Proteomes" id="UP000799776">
    <property type="component" value="Unassembled WGS sequence"/>
</dbReference>
<dbReference type="InterPro" id="IPR021719">
    <property type="entry name" value="Prot_inh_I78"/>
</dbReference>
<dbReference type="EMBL" id="ML978715">
    <property type="protein sequence ID" value="KAF2089085.1"/>
    <property type="molecule type" value="Genomic_DNA"/>
</dbReference>
<gene>
    <name evidence="2" type="ORF">K490DRAFT_39037</name>
</gene>
<feature type="region of interest" description="Disordered" evidence="1">
    <location>
        <begin position="61"/>
        <end position="80"/>
    </location>
</feature>
<accession>A0A6A5YB43</accession>
<dbReference type="OrthoDB" id="10013825at2759"/>
<keyword evidence="3" id="KW-1185">Reference proteome</keyword>
<sequence>MPLVVPGLNSVSGDKNADWSNQLMGKKIGDESNEVTFAKKDLPSEHRVVKEGEMLSMDHKPDRMNIHVGDDGTVRKVTHG</sequence>
<protein>
    <submittedName>
        <fullName evidence="2">Uncharacterized protein</fullName>
    </submittedName>
</protein>
<dbReference type="Gene3D" id="3.30.10.10">
    <property type="entry name" value="Trypsin Inhibitor V, subunit A"/>
    <property type="match status" value="1"/>
</dbReference>
<dbReference type="AlphaFoldDB" id="A0A6A5YB43"/>
<evidence type="ECO:0000256" key="1">
    <source>
        <dbReference type="SAM" id="MobiDB-lite"/>
    </source>
</evidence>
<feature type="compositionally biased region" description="Basic and acidic residues" evidence="1">
    <location>
        <begin position="61"/>
        <end position="74"/>
    </location>
</feature>
<evidence type="ECO:0000313" key="2">
    <source>
        <dbReference type="EMBL" id="KAF2089085.1"/>
    </source>
</evidence>
<dbReference type="PANTHER" id="PTHR39600:SF1">
    <property type="entry name" value="PEPTIDASE INHIBITOR I78 FAMILY PROTEIN"/>
    <property type="match status" value="1"/>
</dbReference>
<evidence type="ECO:0000313" key="3">
    <source>
        <dbReference type="Proteomes" id="UP000799776"/>
    </source>
</evidence>
<proteinExistence type="predicted"/>
<organism evidence="2 3">
    <name type="scientific">Saccharata proteae CBS 121410</name>
    <dbReference type="NCBI Taxonomy" id="1314787"/>
    <lineage>
        <taxon>Eukaryota</taxon>
        <taxon>Fungi</taxon>
        <taxon>Dikarya</taxon>
        <taxon>Ascomycota</taxon>
        <taxon>Pezizomycotina</taxon>
        <taxon>Dothideomycetes</taxon>
        <taxon>Dothideomycetes incertae sedis</taxon>
        <taxon>Botryosphaeriales</taxon>
        <taxon>Saccharataceae</taxon>
        <taxon>Saccharata</taxon>
    </lineage>
</organism>
<name>A0A6A5YB43_9PEZI</name>
<reference evidence="2" key="1">
    <citation type="journal article" date="2020" name="Stud. Mycol.">
        <title>101 Dothideomycetes genomes: a test case for predicting lifestyles and emergence of pathogens.</title>
        <authorList>
            <person name="Haridas S."/>
            <person name="Albert R."/>
            <person name="Binder M."/>
            <person name="Bloem J."/>
            <person name="Labutti K."/>
            <person name="Salamov A."/>
            <person name="Andreopoulos B."/>
            <person name="Baker S."/>
            <person name="Barry K."/>
            <person name="Bills G."/>
            <person name="Bluhm B."/>
            <person name="Cannon C."/>
            <person name="Castanera R."/>
            <person name="Culley D."/>
            <person name="Daum C."/>
            <person name="Ezra D."/>
            <person name="Gonzalez J."/>
            <person name="Henrissat B."/>
            <person name="Kuo A."/>
            <person name="Liang C."/>
            <person name="Lipzen A."/>
            <person name="Lutzoni F."/>
            <person name="Magnuson J."/>
            <person name="Mondo S."/>
            <person name="Nolan M."/>
            <person name="Ohm R."/>
            <person name="Pangilinan J."/>
            <person name="Park H.-J."/>
            <person name="Ramirez L."/>
            <person name="Alfaro M."/>
            <person name="Sun H."/>
            <person name="Tritt A."/>
            <person name="Yoshinaga Y."/>
            <person name="Zwiers L.-H."/>
            <person name="Turgeon B."/>
            <person name="Goodwin S."/>
            <person name="Spatafora J."/>
            <person name="Crous P."/>
            <person name="Grigoriev I."/>
        </authorList>
    </citation>
    <scope>NUCLEOTIDE SEQUENCE</scope>
    <source>
        <strain evidence="2">CBS 121410</strain>
    </source>
</reference>
<dbReference type="Pfam" id="PF11720">
    <property type="entry name" value="Inhibitor_I78"/>
    <property type="match status" value="1"/>
</dbReference>